<dbReference type="SUPFAM" id="SSF88659">
    <property type="entry name" value="Sigma3 and sigma4 domains of RNA polymerase sigma factors"/>
    <property type="match status" value="1"/>
</dbReference>
<dbReference type="InterPro" id="IPR013324">
    <property type="entry name" value="RNA_pol_sigma_r3/r4-like"/>
</dbReference>
<organism evidence="7 8">
    <name type="scientific">Dyadobacter luticola</name>
    <dbReference type="NCBI Taxonomy" id="1979387"/>
    <lineage>
        <taxon>Bacteria</taxon>
        <taxon>Pseudomonadati</taxon>
        <taxon>Bacteroidota</taxon>
        <taxon>Cytophagia</taxon>
        <taxon>Cytophagales</taxon>
        <taxon>Spirosomataceae</taxon>
        <taxon>Dyadobacter</taxon>
    </lineage>
</organism>
<evidence type="ECO:0000259" key="5">
    <source>
        <dbReference type="Pfam" id="PF04542"/>
    </source>
</evidence>
<feature type="domain" description="RNA polymerase sigma-70 region 2" evidence="5">
    <location>
        <begin position="33"/>
        <end position="96"/>
    </location>
</feature>
<dbReference type="AlphaFoldDB" id="A0A5R9KSR6"/>
<dbReference type="InterPro" id="IPR013249">
    <property type="entry name" value="RNA_pol_sigma70_r4_t2"/>
</dbReference>
<dbReference type="GO" id="GO:0006352">
    <property type="term" value="P:DNA-templated transcription initiation"/>
    <property type="evidence" value="ECO:0007669"/>
    <property type="project" value="InterPro"/>
</dbReference>
<dbReference type="InterPro" id="IPR014284">
    <property type="entry name" value="RNA_pol_sigma-70_dom"/>
</dbReference>
<dbReference type="Proteomes" id="UP000306402">
    <property type="component" value="Unassembled WGS sequence"/>
</dbReference>
<dbReference type="Gene3D" id="1.10.1740.10">
    <property type="match status" value="1"/>
</dbReference>
<keyword evidence="3" id="KW-0731">Sigma factor</keyword>
<reference evidence="7 8" key="1">
    <citation type="submission" date="2019-05" db="EMBL/GenBank/DDBJ databases">
        <authorList>
            <person name="Qu J.-H."/>
        </authorList>
    </citation>
    <scope>NUCLEOTIDE SEQUENCE [LARGE SCALE GENOMIC DNA]</scope>
    <source>
        <strain evidence="7 8">T17</strain>
    </source>
</reference>
<dbReference type="OrthoDB" id="9150024at2"/>
<feature type="domain" description="RNA polymerase sigma factor 70 region 4 type 2" evidence="6">
    <location>
        <begin position="132"/>
        <end position="183"/>
    </location>
</feature>
<dbReference type="CDD" id="cd06171">
    <property type="entry name" value="Sigma70_r4"/>
    <property type="match status" value="1"/>
</dbReference>
<dbReference type="EMBL" id="VCEJ01000005">
    <property type="protein sequence ID" value="TLU99332.1"/>
    <property type="molecule type" value="Genomic_DNA"/>
</dbReference>
<accession>A0A5R9KSR6</accession>
<comment type="caution">
    <text evidence="7">The sequence shown here is derived from an EMBL/GenBank/DDBJ whole genome shotgun (WGS) entry which is preliminary data.</text>
</comment>
<dbReference type="InterPro" id="IPR039425">
    <property type="entry name" value="RNA_pol_sigma-70-like"/>
</dbReference>
<dbReference type="PANTHER" id="PTHR43133:SF46">
    <property type="entry name" value="RNA POLYMERASE SIGMA-70 FACTOR ECF SUBFAMILY"/>
    <property type="match status" value="1"/>
</dbReference>
<proteinExistence type="inferred from homology"/>
<keyword evidence="2" id="KW-0805">Transcription regulation</keyword>
<dbReference type="Gene3D" id="1.10.10.10">
    <property type="entry name" value="Winged helix-like DNA-binding domain superfamily/Winged helix DNA-binding domain"/>
    <property type="match status" value="1"/>
</dbReference>
<dbReference type="InterPro" id="IPR007627">
    <property type="entry name" value="RNA_pol_sigma70_r2"/>
</dbReference>
<dbReference type="NCBIfam" id="TIGR02937">
    <property type="entry name" value="sigma70-ECF"/>
    <property type="match status" value="1"/>
</dbReference>
<evidence type="ECO:0000256" key="3">
    <source>
        <dbReference type="ARBA" id="ARBA00023082"/>
    </source>
</evidence>
<dbReference type="GO" id="GO:0003677">
    <property type="term" value="F:DNA binding"/>
    <property type="evidence" value="ECO:0007669"/>
    <property type="project" value="InterPro"/>
</dbReference>
<protein>
    <submittedName>
        <fullName evidence="7">Sigma-70 family RNA polymerase sigma factor</fullName>
    </submittedName>
</protein>
<name>A0A5R9KSR6_9BACT</name>
<dbReference type="PANTHER" id="PTHR43133">
    <property type="entry name" value="RNA POLYMERASE ECF-TYPE SIGMA FACTO"/>
    <property type="match status" value="1"/>
</dbReference>
<evidence type="ECO:0000259" key="6">
    <source>
        <dbReference type="Pfam" id="PF08281"/>
    </source>
</evidence>
<gene>
    <name evidence="7" type="ORF">FEN17_22470</name>
</gene>
<dbReference type="InterPro" id="IPR013325">
    <property type="entry name" value="RNA_pol_sigma_r2"/>
</dbReference>
<comment type="similarity">
    <text evidence="1">Belongs to the sigma-70 factor family. ECF subfamily.</text>
</comment>
<keyword evidence="8" id="KW-1185">Reference proteome</keyword>
<dbReference type="SUPFAM" id="SSF88946">
    <property type="entry name" value="Sigma2 domain of RNA polymerase sigma factors"/>
    <property type="match status" value="1"/>
</dbReference>
<evidence type="ECO:0000256" key="1">
    <source>
        <dbReference type="ARBA" id="ARBA00010641"/>
    </source>
</evidence>
<dbReference type="InterPro" id="IPR036388">
    <property type="entry name" value="WH-like_DNA-bd_sf"/>
</dbReference>
<evidence type="ECO:0000313" key="8">
    <source>
        <dbReference type="Proteomes" id="UP000306402"/>
    </source>
</evidence>
<dbReference type="Pfam" id="PF08281">
    <property type="entry name" value="Sigma70_r4_2"/>
    <property type="match status" value="1"/>
</dbReference>
<evidence type="ECO:0000313" key="7">
    <source>
        <dbReference type="EMBL" id="TLU99332.1"/>
    </source>
</evidence>
<keyword evidence="4" id="KW-0804">Transcription</keyword>
<evidence type="ECO:0000256" key="2">
    <source>
        <dbReference type="ARBA" id="ARBA00023015"/>
    </source>
</evidence>
<sequence length="206" mass="24692">MFTPRLDRPATLHDDNILWNLFRDGDEHAYTELARRYYRTLLTYGHRFTPNQQVVEDTLQDLLIHLWLHRESINDTPHVRFYLLKAFRHRMLKTIRPLADVVEFTDEFDEHYAEFSKEDLLIQHENSEALTMQVRNVMEQLPVRQQEVIYLRFFQNLRTEEIASLLSINPQSVSNITQRALSNLRKFWPSTSSISICFCWFSQIFA</sequence>
<dbReference type="Pfam" id="PF04542">
    <property type="entry name" value="Sigma70_r2"/>
    <property type="match status" value="1"/>
</dbReference>
<dbReference type="GO" id="GO:0016987">
    <property type="term" value="F:sigma factor activity"/>
    <property type="evidence" value="ECO:0007669"/>
    <property type="project" value="UniProtKB-KW"/>
</dbReference>
<evidence type="ECO:0000256" key="4">
    <source>
        <dbReference type="ARBA" id="ARBA00023163"/>
    </source>
</evidence>